<evidence type="ECO:0000313" key="3">
    <source>
        <dbReference type="Proteomes" id="UP001178507"/>
    </source>
</evidence>
<proteinExistence type="predicted"/>
<comment type="caution">
    <text evidence="2">The sequence shown here is derived from an EMBL/GenBank/DDBJ whole genome shotgun (WGS) entry which is preliminary data.</text>
</comment>
<dbReference type="EMBL" id="CAUJNA010000892">
    <property type="protein sequence ID" value="CAJ1382372.1"/>
    <property type="molecule type" value="Genomic_DNA"/>
</dbReference>
<feature type="signal peptide" evidence="1">
    <location>
        <begin position="1"/>
        <end position="17"/>
    </location>
</feature>
<organism evidence="2 3">
    <name type="scientific">Effrenium voratum</name>
    <dbReference type="NCBI Taxonomy" id="2562239"/>
    <lineage>
        <taxon>Eukaryota</taxon>
        <taxon>Sar</taxon>
        <taxon>Alveolata</taxon>
        <taxon>Dinophyceae</taxon>
        <taxon>Suessiales</taxon>
        <taxon>Symbiodiniaceae</taxon>
        <taxon>Effrenium</taxon>
    </lineage>
</organism>
<feature type="chain" id="PRO_5041336070" evidence="1">
    <location>
        <begin position="18"/>
        <end position="306"/>
    </location>
</feature>
<evidence type="ECO:0000313" key="2">
    <source>
        <dbReference type="EMBL" id="CAJ1382372.1"/>
    </source>
</evidence>
<accession>A0AA36I7Y5</accession>
<dbReference type="Proteomes" id="UP001178507">
    <property type="component" value="Unassembled WGS sequence"/>
</dbReference>
<gene>
    <name evidence="2" type="ORF">EVOR1521_LOCUS9754</name>
</gene>
<keyword evidence="3" id="KW-1185">Reference proteome</keyword>
<dbReference type="AlphaFoldDB" id="A0AA36I7Y5"/>
<name>A0AA36I7Y5_9DINO</name>
<keyword evidence="1" id="KW-0732">Signal</keyword>
<sequence>MSAIHSFIRSMLPYVFALLLLRCPAEQPRSRSQSLEVDADGDVSRPLMRSQAQIDVRTHEKPFLRDLTAPASTASGKCLAGIQSQTVCCPKSCQTCGGPVCSLLNGGRDACCFVNIMDSQRVCGPGVGAPCVVAEHEEPRDACDGITSVPVCCPESCGACGGSACSQFPGGSENCCHRTIVGAGRKCSEETAPPCAMYDDRILNPPATVVATTATMTSTSTTTTTLTTTSVTVTTSTKTVTTITETTTTVTGTTTITTTKTVTATTSTITTTVLSRQTVTTTTLVTNSWTTQAPTTETTTPGNVSP</sequence>
<reference evidence="2" key="1">
    <citation type="submission" date="2023-08" db="EMBL/GenBank/DDBJ databases">
        <authorList>
            <person name="Chen Y."/>
            <person name="Shah S."/>
            <person name="Dougan E. K."/>
            <person name="Thang M."/>
            <person name="Chan C."/>
        </authorList>
    </citation>
    <scope>NUCLEOTIDE SEQUENCE</scope>
</reference>
<protein>
    <submittedName>
        <fullName evidence="2">Uncharacterized protein</fullName>
    </submittedName>
</protein>
<evidence type="ECO:0000256" key="1">
    <source>
        <dbReference type="SAM" id="SignalP"/>
    </source>
</evidence>